<dbReference type="OrthoDB" id="9809073at2"/>
<dbReference type="InterPro" id="IPR047859">
    <property type="entry name" value="Ribosomal_bL17_CS"/>
</dbReference>
<sequence length="126" mass="14606">MIHKNKTKNLGRTKSHRKALLTNLAISLIKHKRITTTLAKAKALKKFIEPIITIGKKQNTHSRRIVFKKLNDKTAVFELFKNISKKNIKRNGGYTRIIKIVNRLGDFSEIAIIELVEFIERIKIMN</sequence>
<evidence type="ECO:0000256" key="2">
    <source>
        <dbReference type="ARBA" id="ARBA00022980"/>
    </source>
</evidence>
<dbReference type="Gene3D" id="3.90.1030.10">
    <property type="entry name" value="Ribosomal protein L17"/>
    <property type="match status" value="1"/>
</dbReference>
<dbReference type="SUPFAM" id="SSF64263">
    <property type="entry name" value="Prokaryotic ribosomal protein L17"/>
    <property type="match status" value="1"/>
</dbReference>
<dbReference type="GO" id="GO:0006412">
    <property type="term" value="P:translation"/>
    <property type="evidence" value="ECO:0007669"/>
    <property type="project" value="UniProtKB-UniRule"/>
</dbReference>
<dbReference type="RefSeq" id="WP_158380351.1">
    <property type="nucleotide sequence ID" value="NZ_CP028359.1"/>
</dbReference>
<reference evidence="6 7" key="1">
    <citation type="submission" date="2018-03" db="EMBL/GenBank/DDBJ databases">
        <title>A parallel universe: an anciently diverged bacterial symbiosis in a Hawaiian planthopper (Hemiptera: Cixiidae) reveals rearranged nutritional responsibilities.</title>
        <authorList>
            <person name="Bennett G."/>
            <person name="Mao M."/>
        </authorList>
    </citation>
    <scope>NUCLEOTIDE SEQUENCE [LARGE SCALE GENOMIC DNA]</scope>
    <source>
        <strain evidence="6 7">OLIH</strain>
    </source>
</reference>
<dbReference type="AlphaFoldDB" id="A0A346E0Y7"/>
<dbReference type="Proteomes" id="UP000257017">
    <property type="component" value="Chromosome"/>
</dbReference>
<dbReference type="HAMAP" id="MF_01368">
    <property type="entry name" value="Ribosomal_bL17"/>
    <property type="match status" value="1"/>
</dbReference>
<evidence type="ECO:0000256" key="4">
    <source>
        <dbReference type="HAMAP-Rule" id="MF_01368"/>
    </source>
</evidence>
<dbReference type="InterPro" id="IPR000456">
    <property type="entry name" value="Ribosomal_bL17"/>
</dbReference>
<evidence type="ECO:0000313" key="7">
    <source>
        <dbReference type="Proteomes" id="UP000257017"/>
    </source>
</evidence>
<gene>
    <name evidence="4" type="primary">rplQ</name>
    <name evidence="6" type="ORF">C9I73_105</name>
</gene>
<evidence type="ECO:0000256" key="1">
    <source>
        <dbReference type="ARBA" id="ARBA00008777"/>
    </source>
</evidence>
<name>A0A346E0Y7_9FLAO</name>
<dbReference type="EMBL" id="CP028359">
    <property type="protein sequence ID" value="AXN02642.1"/>
    <property type="molecule type" value="Genomic_DNA"/>
</dbReference>
<keyword evidence="3 4" id="KW-0687">Ribonucleoprotein</keyword>
<evidence type="ECO:0000313" key="6">
    <source>
        <dbReference type="EMBL" id="AXN02642.1"/>
    </source>
</evidence>
<dbReference type="GO" id="GO:0003735">
    <property type="term" value="F:structural constituent of ribosome"/>
    <property type="evidence" value="ECO:0007669"/>
    <property type="project" value="InterPro"/>
</dbReference>
<comment type="subunit">
    <text evidence="4">Part of the 50S ribosomal subunit. Contacts protein L32.</text>
</comment>
<dbReference type="Pfam" id="PF01196">
    <property type="entry name" value="Ribosomal_L17"/>
    <property type="match status" value="1"/>
</dbReference>
<protein>
    <recommendedName>
        <fullName evidence="4">Large ribosomal subunit protein bL17</fullName>
    </recommendedName>
</protein>
<evidence type="ECO:0000256" key="5">
    <source>
        <dbReference type="RuleBase" id="RU000660"/>
    </source>
</evidence>
<dbReference type="PROSITE" id="PS01167">
    <property type="entry name" value="RIBOSOMAL_L17"/>
    <property type="match status" value="1"/>
</dbReference>
<dbReference type="NCBIfam" id="TIGR00059">
    <property type="entry name" value="L17"/>
    <property type="match status" value="1"/>
</dbReference>
<keyword evidence="2 4" id="KW-0689">Ribosomal protein</keyword>
<proteinExistence type="inferred from homology"/>
<organism evidence="6 7">
    <name type="scientific">Candidatus Karelsulcia muelleri</name>
    <dbReference type="NCBI Taxonomy" id="336810"/>
    <lineage>
        <taxon>Bacteria</taxon>
        <taxon>Pseudomonadati</taxon>
        <taxon>Bacteroidota</taxon>
        <taxon>Flavobacteriia</taxon>
        <taxon>Flavobacteriales</taxon>
        <taxon>Candidatus Karelsulcia</taxon>
    </lineage>
</organism>
<dbReference type="InterPro" id="IPR036373">
    <property type="entry name" value="Ribosomal_bL17_sf"/>
</dbReference>
<dbReference type="PANTHER" id="PTHR14413">
    <property type="entry name" value="RIBOSOMAL PROTEIN L17"/>
    <property type="match status" value="1"/>
</dbReference>
<dbReference type="GO" id="GO:0022625">
    <property type="term" value="C:cytosolic large ribosomal subunit"/>
    <property type="evidence" value="ECO:0007669"/>
    <property type="project" value="TreeGrafter"/>
</dbReference>
<evidence type="ECO:0000256" key="3">
    <source>
        <dbReference type="ARBA" id="ARBA00023274"/>
    </source>
</evidence>
<accession>A0A346E0Y7</accession>
<dbReference type="PANTHER" id="PTHR14413:SF16">
    <property type="entry name" value="LARGE RIBOSOMAL SUBUNIT PROTEIN BL17M"/>
    <property type="match status" value="1"/>
</dbReference>
<comment type="similarity">
    <text evidence="1 4 5">Belongs to the bacterial ribosomal protein bL17 family.</text>
</comment>